<name>E1YIM2_9BACT</name>
<keyword evidence="2" id="KW-0560">Oxidoreductase</keyword>
<proteinExistence type="inferred from homology"/>
<dbReference type="SUPFAM" id="SSF51735">
    <property type="entry name" value="NAD(P)-binding Rossmann-fold domains"/>
    <property type="match status" value="1"/>
</dbReference>
<dbReference type="PRINTS" id="PR00081">
    <property type="entry name" value="GDHRDH"/>
</dbReference>
<gene>
    <name evidence="3" type="ORF">N47_Q17390</name>
</gene>
<dbReference type="InterPro" id="IPR002347">
    <property type="entry name" value="SDR_fam"/>
</dbReference>
<dbReference type="InterPro" id="IPR036291">
    <property type="entry name" value="NAD(P)-bd_dom_sf"/>
</dbReference>
<dbReference type="GO" id="GO:0016020">
    <property type="term" value="C:membrane"/>
    <property type="evidence" value="ECO:0007669"/>
    <property type="project" value="TreeGrafter"/>
</dbReference>
<sequence length="228" mass="24060">MNDSKTNKPLSGRTAIVTGASSGIGRATALALVQAGAAVVIYARRKDRLEELASEISGLGGKSLIVSGDAGVQADIDLLLNRSLSWNDGGCKYDILVANAGRGLAGGVISTNLAKWQEVYQVNVFGAAYLMRQAGQYMVQRKSGDIVAVGSVAGRNVSPFSGFYGSSKFAIGAIAEGLRREICSYGVNAVELSWLPISRVKLFISLFENSFITSTGPDCIDTSENKRL</sequence>
<dbReference type="PANTHER" id="PTHR44196">
    <property type="entry name" value="DEHYDROGENASE/REDUCTASE SDR FAMILY MEMBER 7B"/>
    <property type="match status" value="1"/>
</dbReference>
<dbReference type="PANTHER" id="PTHR44196:SF1">
    <property type="entry name" value="DEHYDROGENASE_REDUCTASE SDR FAMILY MEMBER 7B"/>
    <property type="match status" value="1"/>
</dbReference>
<evidence type="ECO:0000256" key="1">
    <source>
        <dbReference type="ARBA" id="ARBA00006484"/>
    </source>
</evidence>
<dbReference type="PROSITE" id="PS00061">
    <property type="entry name" value="ADH_SHORT"/>
    <property type="match status" value="1"/>
</dbReference>
<dbReference type="Gene3D" id="3.40.50.720">
    <property type="entry name" value="NAD(P)-binding Rossmann-like Domain"/>
    <property type="match status" value="1"/>
</dbReference>
<evidence type="ECO:0000256" key="2">
    <source>
        <dbReference type="ARBA" id="ARBA00023002"/>
    </source>
</evidence>
<evidence type="ECO:0000313" key="3">
    <source>
        <dbReference type="EMBL" id="CBX30416.1"/>
    </source>
</evidence>
<reference evidence="3" key="1">
    <citation type="journal article" date="2011" name="Environ. Microbiol.">
        <title>Genomic insights into the metabolic potential of the polycyclic aromatic hydrocarbon degrading sulfate-reducing Deltaproteobacterium N47.</title>
        <authorList>
            <person name="Bergmann F."/>
            <person name="Selesi D."/>
            <person name="Weinmaier T."/>
            <person name="Tischler P."/>
            <person name="Rattei T."/>
            <person name="Meckenstock R.U."/>
        </authorList>
    </citation>
    <scope>NUCLEOTIDE SEQUENCE</scope>
</reference>
<dbReference type="AlphaFoldDB" id="E1YIM2"/>
<dbReference type="InterPro" id="IPR020904">
    <property type="entry name" value="Sc_DH/Rdtase_CS"/>
</dbReference>
<comment type="similarity">
    <text evidence="1">Belongs to the short-chain dehydrogenases/reductases (SDR) family.</text>
</comment>
<dbReference type="GO" id="GO:0016491">
    <property type="term" value="F:oxidoreductase activity"/>
    <property type="evidence" value="ECO:0007669"/>
    <property type="project" value="UniProtKB-KW"/>
</dbReference>
<organism evidence="3">
    <name type="scientific">uncultured Desulfobacterium sp</name>
    <dbReference type="NCBI Taxonomy" id="201089"/>
    <lineage>
        <taxon>Bacteria</taxon>
        <taxon>Pseudomonadati</taxon>
        <taxon>Thermodesulfobacteriota</taxon>
        <taxon>Desulfobacteria</taxon>
        <taxon>Desulfobacterales</taxon>
        <taxon>Desulfobacteriaceae</taxon>
        <taxon>Desulfobacterium</taxon>
        <taxon>environmental samples</taxon>
    </lineage>
</organism>
<dbReference type="EMBL" id="FR695875">
    <property type="protein sequence ID" value="CBX30416.1"/>
    <property type="molecule type" value="Genomic_DNA"/>
</dbReference>
<dbReference type="Pfam" id="PF00106">
    <property type="entry name" value="adh_short"/>
    <property type="match status" value="1"/>
</dbReference>
<accession>E1YIM2</accession>
<protein>
    <submittedName>
        <fullName evidence="3">Uncharacterized protein</fullName>
    </submittedName>
</protein>